<evidence type="ECO:0000313" key="3">
    <source>
        <dbReference type="Proteomes" id="UP000612282"/>
    </source>
</evidence>
<proteinExistence type="predicted"/>
<evidence type="ECO:0000256" key="1">
    <source>
        <dbReference type="SAM" id="MobiDB-lite"/>
    </source>
</evidence>
<protein>
    <submittedName>
        <fullName evidence="2">Uncharacterized protein</fullName>
    </submittedName>
</protein>
<sequence>MTTQDLITGPATRTESAVYPMPAPDDDARFTLGLTLDIGKVLAAHGYPPIRSGTDHVRLQSALFGFLYTLTPAASPLLYPLADPGTSDATEDRP</sequence>
<dbReference type="RefSeq" id="WP_203802371.1">
    <property type="nucleotide sequence ID" value="NZ_BAAAQE010000010.1"/>
</dbReference>
<comment type="caution">
    <text evidence="2">The sequence shown here is derived from an EMBL/GenBank/DDBJ whole genome shotgun (WGS) entry which is preliminary data.</text>
</comment>
<evidence type="ECO:0000313" key="2">
    <source>
        <dbReference type="EMBL" id="GID58360.1"/>
    </source>
</evidence>
<name>A0ABQ3XIP3_9ACTN</name>
<reference evidence="2 3" key="1">
    <citation type="submission" date="2021-01" db="EMBL/GenBank/DDBJ databases">
        <title>Whole genome shotgun sequence of Actinoplanes couchii NBRC 106145.</title>
        <authorList>
            <person name="Komaki H."/>
            <person name="Tamura T."/>
        </authorList>
    </citation>
    <scope>NUCLEOTIDE SEQUENCE [LARGE SCALE GENOMIC DNA]</scope>
    <source>
        <strain evidence="2 3">NBRC 106145</strain>
    </source>
</reference>
<feature type="region of interest" description="Disordered" evidence="1">
    <location>
        <begin position="1"/>
        <end position="22"/>
    </location>
</feature>
<feature type="compositionally biased region" description="Polar residues" evidence="1">
    <location>
        <begin position="1"/>
        <end position="15"/>
    </location>
</feature>
<organism evidence="2 3">
    <name type="scientific">Actinoplanes couchii</name>
    <dbReference type="NCBI Taxonomy" id="403638"/>
    <lineage>
        <taxon>Bacteria</taxon>
        <taxon>Bacillati</taxon>
        <taxon>Actinomycetota</taxon>
        <taxon>Actinomycetes</taxon>
        <taxon>Micromonosporales</taxon>
        <taxon>Micromonosporaceae</taxon>
        <taxon>Actinoplanes</taxon>
    </lineage>
</organism>
<accession>A0ABQ3XIP3</accession>
<dbReference type="Proteomes" id="UP000612282">
    <property type="component" value="Unassembled WGS sequence"/>
</dbReference>
<keyword evidence="3" id="KW-1185">Reference proteome</keyword>
<gene>
    <name evidence="2" type="ORF">Aco03nite_067640</name>
</gene>
<dbReference type="EMBL" id="BOMG01000084">
    <property type="protein sequence ID" value="GID58360.1"/>
    <property type="molecule type" value="Genomic_DNA"/>
</dbReference>